<comment type="subcellular location">
    <subcellularLocation>
        <location evidence="2">Endosome membrane</location>
        <topology evidence="2">Peripheral membrane protein</topology>
    </subcellularLocation>
    <subcellularLocation>
        <location evidence="1">Late endosome membrane</location>
    </subcellularLocation>
    <subcellularLocation>
        <location evidence="3">Lysosome membrane</location>
        <topology evidence="3">Peripheral membrane protein</topology>
        <orientation evidence="3">Cytoplasmic side</orientation>
    </subcellularLocation>
</comment>
<dbReference type="Proteomes" id="UP000596742">
    <property type="component" value="Unassembled WGS sequence"/>
</dbReference>
<evidence type="ECO:0000256" key="6">
    <source>
        <dbReference type="ARBA" id="ARBA00022833"/>
    </source>
</evidence>
<organism evidence="9 10">
    <name type="scientific">Mytilus galloprovincialis</name>
    <name type="common">Mediterranean mussel</name>
    <dbReference type="NCBI Taxonomy" id="29158"/>
    <lineage>
        <taxon>Eukaryota</taxon>
        <taxon>Metazoa</taxon>
        <taxon>Spiralia</taxon>
        <taxon>Lophotrochozoa</taxon>
        <taxon>Mollusca</taxon>
        <taxon>Bivalvia</taxon>
        <taxon>Autobranchia</taxon>
        <taxon>Pteriomorphia</taxon>
        <taxon>Mytilida</taxon>
        <taxon>Mytiloidea</taxon>
        <taxon>Mytilidae</taxon>
        <taxon>Mytilinae</taxon>
        <taxon>Mytilus</taxon>
    </lineage>
</organism>
<evidence type="ECO:0000259" key="8">
    <source>
        <dbReference type="PROSITE" id="PS51837"/>
    </source>
</evidence>
<evidence type="ECO:0000313" key="9">
    <source>
        <dbReference type="EMBL" id="VDI60175.1"/>
    </source>
</evidence>
<dbReference type="InterPro" id="IPR006629">
    <property type="entry name" value="LITAF"/>
</dbReference>
<evidence type="ECO:0000256" key="4">
    <source>
        <dbReference type="ARBA" id="ARBA00005975"/>
    </source>
</evidence>
<feature type="domain" description="LITAF" evidence="8">
    <location>
        <begin position="72"/>
        <end position="123"/>
    </location>
</feature>
<dbReference type="EMBL" id="UYJE01008015">
    <property type="protein sequence ID" value="VDI60175.1"/>
    <property type="molecule type" value="Genomic_DNA"/>
</dbReference>
<keyword evidence="5" id="KW-0479">Metal-binding</keyword>
<dbReference type="OrthoDB" id="10627239at2759"/>
<gene>
    <name evidence="9" type="ORF">MGAL_10B006003</name>
</gene>
<dbReference type="Pfam" id="PF10601">
    <property type="entry name" value="zf-LITAF-like"/>
    <property type="match status" value="1"/>
</dbReference>
<dbReference type="PANTHER" id="PTHR23292">
    <property type="entry name" value="LIPOPOLYSACCHARIDE-INDUCED TUMOR NECROSIS FACTOR-ALPHA FACTOR"/>
    <property type="match status" value="1"/>
</dbReference>
<dbReference type="PANTHER" id="PTHR23292:SF6">
    <property type="entry name" value="FI16602P1-RELATED"/>
    <property type="match status" value="1"/>
</dbReference>
<protein>
    <recommendedName>
        <fullName evidence="8">LITAF domain-containing protein</fullName>
    </recommendedName>
</protein>
<evidence type="ECO:0000256" key="1">
    <source>
        <dbReference type="ARBA" id="ARBA00004414"/>
    </source>
</evidence>
<name>A0A8B6G860_MYTGA</name>
<evidence type="ECO:0000256" key="2">
    <source>
        <dbReference type="ARBA" id="ARBA00004481"/>
    </source>
</evidence>
<dbReference type="AlphaFoldDB" id="A0A8B6G860"/>
<dbReference type="PROSITE" id="PS51837">
    <property type="entry name" value="LITAF"/>
    <property type="match status" value="1"/>
</dbReference>
<comment type="caution">
    <text evidence="9">The sequence shown here is derived from an EMBL/GenBank/DDBJ whole genome shotgun (WGS) entry which is preliminary data.</text>
</comment>
<reference evidence="9" key="1">
    <citation type="submission" date="2018-11" db="EMBL/GenBank/DDBJ databases">
        <authorList>
            <person name="Alioto T."/>
            <person name="Alioto T."/>
        </authorList>
    </citation>
    <scope>NUCLEOTIDE SEQUENCE</scope>
</reference>
<dbReference type="GO" id="GO:0031902">
    <property type="term" value="C:late endosome membrane"/>
    <property type="evidence" value="ECO:0007669"/>
    <property type="project" value="UniProtKB-SubCell"/>
</dbReference>
<evidence type="ECO:0000256" key="5">
    <source>
        <dbReference type="ARBA" id="ARBA00022723"/>
    </source>
</evidence>
<evidence type="ECO:0000256" key="7">
    <source>
        <dbReference type="ARBA" id="ARBA00023136"/>
    </source>
</evidence>
<evidence type="ECO:0000313" key="10">
    <source>
        <dbReference type="Proteomes" id="UP000596742"/>
    </source>
</evidence>
<dbReference type="GO" id="GO:0008270">
    <property type="term" value="F:zinc ion binding"/>
    <property type="evidence" value="ECO:0007669"/>
    <property type="project" value="TreeGrafter"/>
</dbReference>
<evidence type="ECO:0000256" key="3">
    <source>
        <dbReference type="ARBA" id="ARBA00004630"/>
    </source>
</evidence>
<keyword evidence="10" id="KW-1185">Reference proteome</keyword>
<sequence length="123" mass="13653">MSKLHASYSDPSTFGSASAVPQPALPLYGTPGQQSAQYGQQQPIQQQPSLYVPFPAQVTIQTMAVPANVETRMAQFMFPYHPSANINPVRMTCPSCRQEINTTTRYETGCCTWLYCIYMAFMG</sequence>
<keyword evidence="6" id="KW-0862">Zinc</keyword>
<dbReference type="GO" id="GO:0005765">
    <property type="term" value="C:lysosomal membrane"/>
    <property type="evidence" value="ECO:0007669"/>
    <property type="project" value="UniProtKB-SubCell"/>
</dbReference>
<accession>A0A8B6G860</accession>
<keyword evidence="7" id="KW-0472">Membrane</keyword>
<proteinExistence type="inferred from homology"/>
<comment type="similarity">
    <text evidence="4">Belongs to the CDIP1/LITAF family.</text>
</comment>
<dbReference type="InterPro" id="IPR037519">
    <property type="entry name" value="LITAF_fam"/>
</dbReference>